<evidence type="ECO:0000256" key="1">
    <source>
        <dbReference type="SAM" id="Phobius"/>
    </source>
</evidence>
<proteinExistence type="predicted"/>
<reference evidence="2 3" key="1">
    <citation type="submission" date="2020-08" db="EMBL/GenBank/DDBJ databases">
        <title>Dyella sp. G9 isolated from forest soil.</title>
        <authorList>
            <person name="Fu J."/>
            <person name="Qiu L."/>
        </authorList>
    </citation>
    <scope>NUCLEOTIDE SEQUENCE [LARGE SCALE GENOMIC DNA]</scope>
    <source>
        <strain evidence="2 3">G9</strain>
    </source>
</reference>
<dbReference type="RefSeq" id="WP_187056669.1">
    <property type="nucleotide sequence ID" value="NZ_CP060412.1"/>
</dbReference>
<gene>
    <name evidence="2" type="ORF">H8F01_19460</name>
</gene>
<keyword evidence="1" id="KW-0812">Transmembrane</keyword>
<evidence type="ECO:0000313" key="2">
    <source>
        <dbReference type="EMBL" id="QNK01207.1"/>
    </source>
</evidence>
<organism evidence="2 3">
    <name type="scientific">Dyella telluris</name>
    <dbReference type="NCBI Taxonomy" id="2763498"/>
    <lineage>
        <taxon>Bacteria</taxon>
        <taxon>Pseudomonadati</taxon>
        <taxon>Pseudomonadota</taxon>
        <taxon>Gammaproteobacteria</taxon>
        <taxon>Lysobacterales</taxon>
        <taxon>Rhodanobacteraceae</taxon>
        <taxon>Dyella</taxon>
    </lineage>
</organism>
<dbReference type="KEGG" id="dtl:H8F01_19460"/>
<keyword evidence="1" id="KW-1133">Transmembrane helix</keyword>
<name>A0A7G8Q349_9GAMM</name>
<feature type="transmembrane region" description="Helical" evidence="1">
    <location>
        <begin position="29"/>
        <end position="48"/>
    </location>
</feature>
<keyword evidence="3" id="KW-1185">Reference proteome</keyword>
<accession>A0A7G8Q349</accession>
<sequence>MPSLGERAAFDEAVAIYMRKVADCRRRRLRADLLLILACLMLASSGLLPPLLRLAVLPLTFGVAWAGIHMGERAAKARARLRW</sequence>
<protein>
    <submittedName>
        <fullName evidence="2">Uncharacterized protein</fullName>
    </submittedName>
</protein>
<evidence type="ECO:0000313" key="3">
    <source>
        <dbReference type="Proteomes" id="UP000515873"/>
    </source>
</evidence>
<dbReference type="EMBL" id="CP060412">
    <property type="protein sequence ID" value="QNK01207.1"/>
    <property type="molecule type" value="Genomic_DNA"/>
</dbReference>
<dbReference type="AlphaFoldDB" id="A0A7G8Q349"/>
<dbReference type="Proteomes" id="UP000515873">
    <property type="component" value="Chromosome"/>
</dbReference>
<keyword evidence="1" id="KW-0472">Membrane</keyword>